<organism evidence="1 2">
    <name type="scientific">Mytilus coruscus</name>
    <name type="common">Sea mussel</name>
    <dbReference type="NCBI Taxonomy" id="42192"/>
    <lineage>
        <taxon>Eukaryota</taxon>
        <taxon>Metazoa</taxon>
        <taxon>Spiralia</taxon>
        <taxon>Lophotrochozoa</taxon>
        <taxon>Mollusca</taxon>
        <taxon>Bivalvia</taxon>
        <taxon>Autobranchia</taxon>
        <taxon>Pteriomorphia</taxon>
        <taxon>Mytilida</taxon>
        <taxon>Mytiloidea</taxon>
        <taxon>Mytilidae</taxon>
        <taxon>Mytilinae</taxon>
        <taxon>Mytilus</taxon>
    </lineage>
</organism>
<name>A0A6J8B8Q8_MYTCO</name>
<gene>
    <name evidence="1" type="ORF">MCOR_15879</name>
</gene>
<protein>
    <submittedName>
        <fullName evidence="1">Uncharacterized protein</fullName>
    </submittedName>
</protein>
<keyword evidence="2" id="KW-1185">Reference proteome</keyword>
<sequence>MEFLDLSAESLRLSMVMNACGISLPLINLHRKETMYSYNVGNIINNREKEPKVIIAGSAAEGLGMTYNQKFKHLSSSDTDIIIMGYKFKIYEDINEKGYVEALYLKLNHVLRVPDNTHSGYSKLAVSQISQDLRKYCDFQDKKVFLKNTMKEKIFEIEEHLQTNLSIHGPAVSADLHPRNLASYFEQEGGRTPVNITNFEKDCCYGIEDTDFVFCLQKMAQ</sequence>
<dbReference type="AlphaFoldDB" id="A0A6J8B8Q8"/>
<dbReference type="Proteomes" id="UP000507470">
    <property type="component" value="Unassembled WGS sequence"/>
</dbReference>
<dbReference type="OrthoDB" id="10558380at2759"/>
<evidence type="ECO:0000313" key="2">
    <source>
        <dbReference type="Proteomes" id="UP000507470"/>
    </source>
</evidence>
<accession>A0A6J8B8Q8</accession>
<evidence type="ECO:0000313" key="1">
    <source>
        <dbReference type="EMBL" id="CAC5379871.1"/>
    </source>
</evidence>
<proteinExistence type="predicted"/>
<dbReference type="EMBL" id="CACVKT020002750">
    <property type="protein sequence ID" value="CAC5379871.1"/>
    <property type="molecule type" value="Genomic_DNA"/>
</dbReference>
<reference evidence="1 2" key="1">
    <citation type="submission" date="2020-06" db="EMBL/GenBank/DDBJ databases">
        <authorList>
            <person name="Li R."/>
            <person name="Bekaert M."/>
        </authorList>
    </citation>
    <scope>NUCLEOTIDE SEQUENCE [LARGE SCALE GENOMIC DNA]</scope>
    <source>
        <strain evidence="2">wild</strain>
    </source>
</reference>